<dbReference type="EMBL" id="HACA01016025">
    <property type="protein sequence ID" value="CDW33386.1"/>
    <property type="molecule type" value="Transcribed_RNA"/>
</dbReference>
<reference evidence="3" key="2">
    <citation type="submission" date="2021-02" db="EMBL/GenBank/DDBJ databases">
        <authorList>
            <person name="Bekaert M."/>
        </authorList>
    </citation>
    <scope>NUCLEOTIDE SEQUENCE</scope>
    <source>
        <strain evidence="3">IoA-00</strain>
    </source>
</reference>
<dbReference type="Proteomes" id="UP000675881">
    <property type="component" value="Chromosome 7"/>
</dbReference>
<dbReference type="InterPro" id="IPR002557">
    <property type="entry name" value="Chitin-bd_dom"/>
</dbReference>
<name>A0A0K2U6Q2_LEPSM</name>
<evidence type="ECO:0000313" key="4">
    <source>
        <dbReference type="EMBL" id="CDW33386.1"/>
    </source>
</evidence>
<feature type="chain" id="PRO_5033227037" evidence="1">
    <location>
        <begin position="23"/>
        <end position="131"/>
    </location>
</feature>
<sequence length="131" mass="14173">MMKTIVTGFTFAICFITSQVISQSPTAYELPTDAEAILAAPLSTSFTCDGQPYGYYADVDNNCQVFHVCLPIEDNLGQIIETAQYSFICGNTTVFDQNTLTCNYPENSIACLDSPSLYGAVEFGKIPPPSA</sequence>
<gene>
    <name evidence="3" type="ORF">LSAA_12695</name>
</gene>
<dbReference type="SMART" id="SM00494">
    <property type="entry name" value="ChtBD2"/>
    <property type="match status" value="1"/>
</dbReference>
<evidence type="ECO:0000259" key="2">
    <source>
        <dbReference type="PROSITE" id="PS50940"/>
    </source>
</evidence>
<keyword evidence="5" id="KW-1185">Reference proteome</keyword>
<organism evidence="4">
    <name type="scientific">Lepeophtheirus salmonis</name>
    <name type="common">Salmon louse</name>
    <name type="synonym">Caligus salmonis</name>
    <dbReference type="NCBI Taxonomy" id="72036"/>
    <lineage>
        <taxon>Eukaryota</taxon>
        <taxon>Metazoa</taxon>
        <taxon>Ecdysozoa</taxon>
        <taxon>Arthropoda</taxon>
        <taxon>Crustacea</taxon>
        <taxon>Multicrustacea</taxon>
        <taxon>Hexanauplia</taxon>
        <taxon>Copepoda</taxon>
        <taxon>Siphonostomatoida</taxon>
        <taxon>Caligidae</taxon>
        <taxon>Lepeophtheirus</taxon>
    </lineage>
</organism>
<dbReference type="AlphaFoldDB" id="A0A0K2U6Q2"/>
<proteinExistence type="predicted"/>
<dbReference type="GO" id="GO:0005576">
    <property type="term" value="C:extracellular region"/>
    <property type="evidence" value="ECO:0007669"/>
    <property type="project" value="InterPro"/>
</dbReference>
<evidence type="ECO:0000313" key="5">
    <source>
        <dbReference type="Proteomes" id="UP000675881"/>
    </source>
</evidence>
<feature type="domain" description="Chitin-binding type-2" evidence="2">
    <location>
        <begin position="45"/>
        <end position="113"/>
    </location>
</feature>
<feature type="signal peptide" evidence="1">
    <location>
        <begin position="1"/>
        <end position="22"/>
    </location>
</feature>
<evidence type="ECO:0000313" key="3">
    <source>
        <dbReference type="EMBL" id="CAF2993086.1"/>
    </source>
</evidence>
<dbReference type="Gene3D" id="2.170.140.10">
    <property type="entry name" value="Chitin binding domain"/>
    <property type="match status" value="1"/>
</dbReference>
<dbReference type="InterPro" id="IPR052976">
    <property type="entry name" value="Scoloptoxin-like"/>
</dbReference>
<dbReference type="PANTHER" id="PTHR22933">
    <property type="entry name" value="FI18007P1-RELATED"/>
    <property type="match status" value="1"/>
</dbReference>
<dbReference type="InterPro" id="IPR036508">
    <property type="entry name" value="Chitin-bd_dom_sf"/>
</dbReference>
<dbReference type="GO" id="GO:0008061">
    <property type="term" value="F:chitin binding"/>
    <property type="evidence" value="ECO:0007669"/>
    <property type="project" value="InterPro"/>
</dbReference>
<dbReference type="EMBL" id="HG994586">
    <property type="protein sequence ID" value="CAF2993086.1"/>
    <property type="molecule type" value="Genomic_DNA"/>
</dbReference>
<dbReference type="PROSITE" id="PS50940">
    <property type="entry name" value="CHIT_BIND_II"/>
    <property type="match status" value="1"/>
</dbReference>
<dbReference type="OrthoDB" id="6407151at2759"/>
<dbReference type="Pfam" id="PF01607">
    <property type="entry name" value="CBM_14"/>
    <property type="match status" value="1"/>
</dbReference>
<dbReference type="PANTHER" id="PTHR22933:SF43">
    <property type="entry name" value="LP10131P"/>
    <property type="match status" value="1"/>
</dbReference>
<protein>
    <submittedName>
        <fullName evidence="3">(salmon louse) hypothetical protein</fullName>
    </submittedName>
</protein>
<accession>A0A0K2U6Q2</accession>
<reference evidence="4" key="1">
    <citation type="submission" date="2014-05" db="EMBL/GenBank/DDBJ databases">
        <authorList>
            <person name="Chronopoulou M."/>
        </authorList>
    </citation>
    <scope>NUCLEOTIDE SEQUENCE</scope>
    <source>
        <tissue evidence="4">Whole organism</tissue>
    </source>
</reference>
<keyword evidence="1" id="KW-0732">Signal</keyword>
<evidence type="ECO:0000256" key="1">
    <source>
        <dbReference type="SAM" id="SignalP"/>
    </source>
</evidence>
<dbReference type="SUPFAM" id="SSF57625">
    <property type="entry name" value="Invertebrate chitin-binding proteins"/>
    <property type="match status" value="1"/>
</dbReference>